<dbReference type="InterPro" id="IPR003370">
    <property type="entry name" value="Chromate_transpt"/>
</dbReference>
<accession>A0A5C1QAD6</accession>
<dbReference type="RefSeq" id="WP_149567556.1">
    <property type="nucleotide sequence ID" value="NZ_CP035807.1"/>
</dbReference>
<evidence type="ECO:0000256" key="5">
    <source>
        <dbReference type="ARBA" id="ARBA00022989"/>
    </source>
</evidence>
<feature type="transmembrane region" description="Helical" evidence="7">
    <location>
        <begin position="138"/>
        <end position="156"/>
    </location>
</feature>
<feature type="transmembrane region" description="Helical" evidence="7">
    <location>
        <begin position="6"/>
        <end position="23"/>
    </location>
</feature>
<dbReference type="GO" id="GO:0005886">
    <property type="term" value="C:plasma membrane"/>
    <property type="evidence" value="ECO:0007669"/>
    <property type="project" value="UniProtKB-SubCell"/>
</dbReference>
<comment type="subcellular location">
    <subcellularLocation>
        <location evidence="1">Cell membrane</location>
        <topology evidence="1">Multi-pass membrane protein</topology>
    </subcellularLocation>
</comment>
<dbReference type="PANTHER" id="PTHR43663:SF1">
    <property type="entry name" value="CHROMATE TRANSPORTER"/>
    <property type="match status" value="1"/>
</dbReference>
<dbReference type="Proteomes" id="UP000323824">
    <property type="component" value="Chromosome"/>
</dbReference>
<evidence type="ECO:0000256" key="4">
    <source>
        <dbReference type="ARBA" id="ARBA00022692"/>
    </source>
</evidence>
<keyword evidence="4 7" id="KW-0812">Transmembrane</keyword>
<feature type="transmembrane region" description="Helical" evidence="7">
    <location>
        <begin position="71"/>
        <end position="96"/>
    </location>
</feature>
<sequence length="176" mass="19370">MLTLLYVFSIIAITTVGGGYAMIPLIQQEAITIHRWITETEFVNILAVSQVTPGAIAINSATFIGFKNYHILGAIIASVGFVLPSFIIIFLIAPILKKYEKNRIRINIFNGIRPIVTGLIGAAIIVLAKNIFIIDSNISYISIFITTISFVILRFFKIKPVYTLLLCAISGVIILP</sequence>
<evidence type="ECO:0000313" key="9">
    <source>
        <dbReference type="Proteomes" id="UP000323824"/>
    </source>
</evidence>
<keyword evidence="6 7" id="KW-0472">Membrane</keyword>
<comment type="similarity">
    <text evidence="2">Belongs to the chromate ion transporter (CHR) (TC 2.A.51) family.</text>
</comment>
<dbReference type="OrthoDB" id="9788907at2"/>
<evidence type="ECO:0000256" key="6">
    <source>
        <dbReference type="ARBA" id="ARBA00023136"/>
    </source>
</evidence>
<keyword evidence="3" id="KW-1003">Cell membrane</keyword>
<dbReference type="AlphaFoldDB" id="A0A5C1QAD6"/>
<dbReference type="KEGG" id="sper:EW093_06200"/>
<dbReference type="PANTHER" id="PTHR43663">
    <property type="entry name" value="CHROMATE TRANSPORT PROTEIN-RELATED"/>
    <property type="match status" value="1"/>
</dbReference>
<dbReference type="Pfam" id="PF02417">
    <property type="entry name" value="Chromate_transp"/>
    <property type="match status" value="1"/>
</dbReference>
<evidence type="ECO:0000256" key="3">
    <source>
        <dbReference type="ARBA" id="ARBA00022475"/>
    </source>
</evidence>
<reference evidence="8 9" key="2">
    <citation type="submission" date="2019-09" db="EMBL/GenBank/DDBJ databases">
        <title>Complete Genome Sequence and Methylome Analysis of free living Spirochaetas.</title>
        <authorList>
            <person name="Leshcheva N."/>
            <person name="Mikheeva N."/>
        </authorList>
    </citation>
    <scope>NUCLEOTIDE SEQUENCE [LARGE SCALE GENOMIC DNA]</scope>
    <source>
        <strain evidence="8 9">P</strain>
    </source>
</reference>
<feature type="transmembrane region" description="Helical" evidence="7">
    <location>
        <begin position="43"/>
        <end position="65"/>
    </location>
</feature>
<proteinExistence type="inferred from homology"/>
<dbReference type="EMBL" id="CP035807">
    <property type="protein sequence ID" value="QEN04308.1"/>
    <property type="molecule type" value="Genomic_DNA"/>
</dbReference>
<evidence type="ECO:0000256" key="1">
    <source>
        <dbReference type="ARBA" id="ARBA00004651"/>
    </source>
</evidence>
<evidence type="ECO:0000256" key="7">
    <source>
        <dbReference type="SAM" id="Phobius"/>
    </source>
</evidence>
<name>A0A5C1QAD6_9SPIO</name>
<dbReference type="GO" id="GO:0015109">
    <property type="term" value="F:chromate transmembrane transporter activity"/>
    <property type="evidence" value="ECO:0007669"/>
    <property type="project" value="InterPro"/>
</dbReference>
<evidence type="ECO:0000256" key="2">
    <source>
        <dbReference type="ARBA" id="ARBA00005262"/>
    </source>
</evidence>
<evidence type="ECO:0000313" key="8">
    <source>
        <dbReference type="EMBL" id="QEN04308.1"/>
    </source>
</evidence>
<organism evidence="8 9">
    <name type="scientific">Thiospirochaeta perfilievii</name>
    <dbReference type="NCBI Taxonomy" id="252967"/>
    <lineage>
        <taxon>Bacteria</taxon>
        <taxon>Pseudomonadati</taxon>
        <taxon>Spirochaetota</taxon>
        <taxon>Spirochaetia</taxon>
        <taxon>Spirochaetales</taxon>
        <taxon>Spirochaetaceae</taxon>
        <taxon>Thiospirochaeta</taxon>
    </lineage>
</organism>
<feature type="transmembrane region" description="Helical" evidence="7">
    <location>
        <begin position="108"/>
        <end position="132"/>
    </location>
</feature>
<gene>
    <name evidence="8" type="ORF">EW093_06200</name>
</gene>
<keyword evidence="9" id="KW-1185">Reference proteome</keyword>
<dbReference type="InterPro" id="IPR052518">
    <property type="entry name" value="CHR_Transporter"/>
</dbReference>
<protein>
    <submittedName>
        <fullName evidence="8">Chromate transporter</fullName>
    </submittedName>
</protein>
<keyword evidence="5 7" id="KW-1133">Transmembrane helix</keyword>
<reference evidence="8 9" key="1">
    <citation type="submission" date="2019-02" db="EMBL/GenBank/DDBJ databases">
        <authorList>
            <person name="Fomenkov A."/>
            <person name="Dubinina G."/>
            <person name="Grabovich M."/>
            <person name="Vincze T."/>
            <person name="Roberts R.J."/>
        </authorList>
    </citation>
    <scope>NUCLEOTIDE SEQUENCE [LARGE SCALE GENOMIC DNA]</scope>
    <source>
        <strain evidence="8 9">P</strain>
    </source>
</reference>